<keyword evidence="3" id="KW-1185">Reference proteome</keyword>
<sequence length="233" mass="25226">RPASRGDNRPGGVHPTRIRPARYQGYLLVHRVQLRSAAAELGRLSLMPQVAIHASSRLFTSMTRWRTDVTFCYYFLAQAIEQASAAHLRPAVHETAFASVSKKRRTGRPVVGSNWFVTLHAKHLRPPCAERSRRLVCSALHSREEQEGDEEQMVAEALFDLAHAFSGSHVVGSSDGMDGCGAGASHSPDPSAFTPAAGQHKRPHPSWHGAAAEPAFRAQPLPAVFAADGPSAT</sequence>
<dbReference type="AlphaFoldDB" id="A0A699Z124"/>
<feature type="non-terminal residue" evidence="2">
    <location>
        <position position="233"/>
    </location>
</feature>
<reference evidence="2 3" key="1">
    <citation type="submission" date="2020-02" db="EMBL/GenBank/DDBJ databases">
        <title>Draft genome sequence of Haematococcus lacustris strain NIES-144.</title>
        <authorList>
            <person name="Morimoto D."/>
            <person name="Nakagawa S."/>
            <person name="Yoshida T."/>
            <person name="Sawayama S."/>
        </authorList>
    </citation>
    <scope>NUCLEOTIDE SEQUENCE [LARGE SCALE GENOMIC DNA]</scope>
    <source>
        <strain evidence="2 3">NIES-144</strain>
    </source>
</reference>
<proteinExistence type="predicted"/>
<evidence type="ECO:0000313" key="2">
    <source>
        <dbReference type="EMBL" id="GFH12649.1"/>
    </source>
</evidence>
<gene>
    <name evidence="2" type="ORF">HaLaN_08373</name>
</gene>
<name>A0A699Z124_HAELA</name>
<protein>
    <submittedName>
        <fullName evidence="2">Uncharacterized protein</fullName>
    </submittedName>
</protein>
<feature type="non-terminal residue" evidence="2">
    <location>
        <position position="1"/>
    </location>
</feature>
<organism evidence="2 3">
    <name type="scientific">Haematococcus lacustris</name>
    <name type="common">Green alga</name>
    <name type="synonym">Haematococcus pluvialis</name>
    <dbReference type="NCBI Taxonomy" id="44745"/>
    <lineage>
        <taxon>Eukaryota</taxon>
        <taxon>Viridiplantae</taxon>
        <taxon>Chlorophyta</taxon>
        <taxon>core chlorophytes</taxon>
        <taxon>Chlorophyceae</taxon>
        <taxon>CS clade</taxon>
        <taxon>Chlamydomonadales</taxon>
        <taxon>Haematococcaceae</taxon>
        <taxon>Haematococcus</taxon>
    </lineage>
</organism>
<accession>A0A699Z124</accession>
<evidence type="ECO:0000256" key="1">
    <source>
        <dbReference type="SAM" id="MobiDB-lite"/>
    </source>
</evidence>
<evidence type="ECO:0000313" key="3">
    <source>
        <dbReference type="Proteomes" id="UP000485058"/>
    </source>
</evidence>
<feature type="region of interest" description="Disordered" evidence="1">
    <location>
        <begin position="179"/>
        <end position="233"/>
    </location>
</feature>
<dbReference type="EMBL" id="BLLF01000526">
    <property type="protein sequence ID" value="GFH12649.1"/>
    <property type="molecule type" value="Genomic_DNA"/>
</dbReference>
<dbReference type="Proteomes" id="UP000485058">
    <property type="component" value="Unassembled WGS sequence"/>
</dbReference>
<comment type="caution">
    <text evidence="2">The sequence shown here is derived from an EMBL/GenBank/DDBJ whole genome shotgun (WGS) entry which is preliminary data.</text>
</comment>